<dbReference type="InterPro" id="IPR055323">
    <property type="entry name" value="C57A10.07/YOR238W"/>
</dbReference>
<sequence>MSLHIRITPSNEPDELPANFTRGARNAAWPFRLRNLVRRYLRRSAQHGPWLLVGLALSVILNLYLLGHGTASLDLVAPSERPGSGLPYPGNHHPSHPPGHHGPEHDENAALISLAPTLPADWSRSALAAQYRGLTELIVVTGNAVFWGNPYDMAHVAHGESWALEPFQTESDVAGFLEHIRMGSDMLAQRPESLLVFSGGQTKPQAGMRSEAQSYWQLAQGQGWFKSDNLWRTTTEEFARDSFENILFSMCRFYELTGHYPHKLSVISYPFKQKRYETLHRVALKIPETMFEFIGLPVEDPIDPRKTEGELKNAFSLFQSDPYGCDGALASKRLRRDPFLRKNAYHDTCPHLRDLLDYCLHSDHHLPFPKQLPWEKPMESVAHP</sequence>
<evidence type="ECO:0000256" key="2">
    <source>
        <dbReference type="SAM" id="Phobius"/>
    </source>
</evidence>
<dbReference type="AlphaFoldDB" id="A0A9W8A9P9"/>
<reference evidence="3" key="1">
    <citation type="submission" date="2022-07" db="EMBL/GenBank/DDBJ databases">
        <title>Phylogenomic reconstructions and comparative analyses of Kickxellomycotina fungi.</title>
        <authorList>
            <person name="Reynolds N.K."/>
            <person name="Stajich J.E."/>
            <person name="Barry K."/>
            <person name="Grigoriev I.V."/>
            <person name="Crous P."/>
            <person name="Smith M.E."/>
        </authorList>
    </citation>
    <scope>NUCLEOTIDE SEQUENCE</scope>
    <source>
        <strain evidence="3">RSA 861</strain>
    </source>
</reference>
<feature type="transmembrane region" description="Helical" evidence="2">
    <location>
        <begin position="48"/>
        <end position="67"/>
    </location>
</feature>
<proteinExistence type="predicted"/>
<accession>A0A9W8A9P9</accession>
<dbReference type="GO" id="GO:0005737">
    <property type="term" value="C:cytoplasm"/>
    <property type="evidence" value="ECO:0007669"/>
    <property type="project" value="TreeGrafter"/>
</dbReference>
<feature type="region of interest" description="Disordered" evidence="1">
    <location>
        <begin position="82"/>
        <end position="106"/>
    </location>
</feature>
<evidence type="ECO:0000313" key="4">
    <source>
        <dbReference type="Proteomes" id="UP001150569"/>
    </source>
</evidence>
<evidence type="ECO:0000256" key="1">
    <source>
        <dbReference type="SAM" id="MobiDB-lite"/>
    </source>
</evidence>
<keyword evidence="4" id="KW-1185">Reference proteome</keyword>
<dbReference type="EMBL" id="JANBPT010000402">
    <property type="protein sequence ID" value="KAJ1922105.1"/>
    <property type="molecule type" value="Genomic_DNA"/>
</dbReference>
<comment type="caution">
    <text evidence="3">The sequence shown here is derived from an EMBL/GenBank/DDBJ whole genome shotgun (WGS) entry which is preliminary data.</text>
</comment>
<organism evidence="3 4">
    <name type="scientific">Tieghemiomyces parasiticus</name>
    <dbReference type="NCBI Taxonomy" id="78921"/>
    <lineage>
        <taxon>Eukaryota</taxon>
        <taxon>Fungi</taxon>
        <taxon>Fungi incertae sedis</taxon>
        <taxon>Zoopagomycota</taxon>
        <taxon>Kickxellomycotina</taxon>
        <taxon>Dimargaritomycetes</taxon>
        <taxon>Dimargaritales</taxon>
        <taxon>Dimargaritaceae</taxon>
        <taxon>Tieghemiomyces</taxon>
    </lineage>
</organism>
<keyword evidence="2" id="KW-0812">Transmembrane</keyword>
<gene>
    <name evidence="3" type="ORF">IWQ60_006610</name>
</gene>
<name>A0A9W8A9P9_9FUNG</name>
<evidence type="ECO:0008006" key="5">
    <source>
        <dbReference type="Google" id="ProtNLM"/>
    </source>
</evidence>
<dbReference type="OrthoDB" id="4347at2759"/>
<dbReference type="Proteomes" id="UP001150569">
    <property type="component" value="Unassembled WGS sequence"/>
</dbReference>
<dbReference type="PANTHER" id="PTHR28110:SF1">
    <property type="entry name" value="TRANSMEMBRANE PROTEIN"/>
    <property type="match status" value="1"/>
</dbReference>
<keyword evidence="2" id="KW-0472">Membrane</keyword>
<keyword evidence="2" id="KW-1133">Transmembrane helix</keyword>
<protein>
    <recommendedName>
        <fullName evidence="5">DUF218 domain-containing protein</fullName>
    </recommendedName>
</protein>
<evidence type="ECO:0000313" key="3">
    <source>
        <dbReference type="EMBL" id="KAJ1922105.1"/>
    </source>
</evidence>
<dbReference type="PANTHER" id="PTHR28110">
    <property type="entry name" value="TRANSMEMBRANE PROTEIN"/>
    <property type="match status" value="1"/>
</dbReference>